<evidence type="ECO:0000259" key="4">
    <source>
        <dbReference type="Pfam" id="PF00593"/>
    </source>
</evidence>
<feature type="domain" description="TonB-dependent receptor plug" evidence="5">
    <location>
        <begin position="116"/>
        <end position="225"/>
    </location>
</feature>
<dbReference type="InterPro" id="IPR008969">
    <property type="entry name" value="CarboxyPept-like_regulatory"/>
</dbReference>
<keyword evidence="2" id="KW-0798">TonB box</keyword>
<feature type="domain" description="TonB-dependent receptor-like beta-barrel" evidence="4">
    <location>
        <begin position="440"/>
        <end position="988"/>
    </location>
</feature>
<evidence type="ECO:0000313" key="7">
    <source>
        <dbReference type="Proteomes" id="UP000451233"/>
    </source>
</evidence>
<name>A0A7K1Y1H4_9SPHI</name>
<proteinExistence type="inferred from homology"/>
<comment type="similarity">
    <text evidence="1 2">Belongs to the TonB-dependent receptor family.</text>
</comment>
<evidence type="ECO:0000256" key="1">
    <source>
        <dbReference type="PROSITE-ProRule" id="PRU01360"/>
    </source>
</evidence>
<dbReference type="Gene3D" id="2.60.40.1120">
    <property type="entry name" value="Carboxypeptidase-like, regulatory domain"/>
    <property type="match status" value="1"/>
</dbReference>
<dbReference type="InterPro" id="IPR023996">
    <property type="entry name" value="TonB-dep_OMP_SusC/RagA"/>
</dbReference>
<keyword evidence="1" id="KW-0998">Cell outer membrane</keyword>
<keyword evidence="3" id="KW-0732">Signal</keyword>
<evidence type="ECO:0000256" key="2">
    <source>
        <dbReference type="RuleBase" id="RU003357"/>
    </source>
</evidence>
<keyword evidence="1" id="KW-0812">Transmembrane</keyword>
<dbReference type="InterPro" id="IPR023997">
    <property type="entry name" value="TonB-dep_OMP_SusC/RagA_CS"/>
</dbReference>
<dbReference type="EMBL" id="WVHS01000004">
    <property type="protein sequence ID" value="MXV17095.1"/>
    <property type="molecule type" value="Genomic_DNA"/>
</dbReference>
<dbReference type="RefSeq" id="WP_160908099.1">
    <property type="nucleotide sequence ID" value="NZ_WVHS01000004.1"/>
</dbReference>
<evidence type="ECO:0000256" key="3">
    <source>
        <dbReference type="SAM" id="SignalP"/>
    </source>
</evidence>
<dbReference type="InterPro" id="IPR037066">
    <property type="entry name" value="Plug_dom_sf"/>
</dbReference>
<keyword evidence="1" id="KW-0813">Transport</keyword>
<dbReference type="SUPFAM" id="SSF49464">
    <property type="entry name" value="Carboxypeptidase regulatory domain-like"/>
    <property type="match status" value="1"/>
</dbReference>
<dbReference type="Gene3D" id="2.170.130.10">
    <property type="entry name" value="TonB-dependent receptor, plug domain"/>
    <property type="match status" value="1"/>
</dbReference>
<keyword evidence="1" id="KW-1134">Transmembrane beta strand</keyword>
<dbReference type="SUPFAM" id="SSF56935">
    <property type="entry name" value="Porins"/>
    <property type="match status" value="1"/>
</dbReference>
<dbReference type="InterPro" id="IPR039426">
    <property type="entry name" value="TonB-dep_rcpt-like"/>
</dbReference>
<evidence type="ECO:0000259" key="5">
    <source>
        <dbReference type="Pfam" id="PF07715"/>
    </source>
</evidence>
<dbReference type="NCBIfam" id="TIGR04057">
    <property type="entry name" value="SusC_RagA_signa"/>
    <property type="match status" value="1"/>
</dbReference>
<comment type="subcellular location">
    <subcellularLocation>
        <location evidence="1">Cell outer membrane</location>
        <topology evidence="1">Multi-pass membrane protein</topology>
    </subcellularLocation>
</comment>
<dbReference type="Pfam" id="PF13715">
    <property type="entry name" value="CarbopepD_reg_2"/>
    <property type="match status" value="1"/>
</dbReference>
<keyword evidence="7" id="KW-1185">Reference proteome</keyword>
<dbReference type="PROSITE" id="PS52016">
    <property type="entry name" value="TONB_DEPENDENT_REC_3"/>
    <property type="match status" value="1"/>
</dbReference>
<accession>A0A7K1Y1H4</accession>
<dbReference type="Pfam" id="PF07715">
    <property type="entry name" value="Plug"/>
    <property type="match status" value="1"/>
</dbReference>
<feature type="chain" id="PRO_5029462457" evidence="3">
    <location>
        <begin position="22"/>
        <end position="1038"/>
    </location>
</feature>
<dbReference type="Proteomes" id="UP000451233">
    <property type="component" value="Unassembled WGS sequence"/>
</dbReference>
<organism evidence="6 7">
    <name type="scientific">Hufsiella ginkgonis</name>
    <dbReference type="NCBI Taxonomy" id="2695274"/>
    <lineage>
        <taxon>Bacteria</taxon>
        <taxon>Pseudomonadati</taxon>
        <taxon>Bacteroidota</taxon>
        <taxon>Sphingobacteriia</taxon>
        <taxon>Sphingobacteriales</taxon>
        <taxon>Sphingobacteriaceae</taxon>
        <taxon>Hufsiella</taxon>
    </lineage>
</organism>
<evidence type="ECO:0000313" key="6">
    <source>
        <dbReference type="EMBL" id="MXV17095.1"/>
    </source>
</evidence>
<dbReference type="AlphaFoldDB" id="A0A7K1Y1H4"/>
<gene>
    <name evidence="6" type="ORF">GS398_17475</name>
</gene>
<dbReference type="GO" id="GO:0009279">
    <property type="term" value="C:cell outer membrane"/>
    <property type="evidence" value="ECO:0007669"/>
    <property type="project" value="UniProtKB-SubCell"/>
</dbReference>
<protein>
    <submittedName>
        <fullName evidence="6">SusC/RagA family TonB-linked outer membrane protein</fullName>
    </submittedName>
</protein>
<reference evidence="6 7" key="1">
    <citation type="submission" date="2019-11" db="EMBL/GenBank/DDBJ databases">
        <title>Pedobacter sp. HMF7056 Genome sequencing and assembly.</title>
        <authorList>
            <person name="Kang H."/>
            <person name="Kim H."/>
            <person name="Joh K."/>
        </authorList>
    </citation>
    <scope>NUCLEOTIDE SEQUENCE [LARGE SCALE GENOMIC DNA]</scope>
    <source>
        <strain evidence="6 7">HMF7056</strain>
    </source>
</reference>
<dbReference type="InterPro" id="IPR000531">
    <property type="entry name" value="Beta-barrel_TonB"/>
</dbReference>
<dbReference type="InterPro" id="IPR012910">
    <property type="entry name" value="Plug_dom"/>
</dbReference>
<keyword evidence="1 2" id="KW-0472">Membrane</keyword>
<dbReference type="Pfam" id="PF00593">
    <property type="entry name" value="TonB_dep_Rec_b-barrel"/>
    <property type="match status" value="1"/>
</dbReference>
<sequence length="1038" mass="112711">MTKKITLLIMLLCFGFTFARAQNVTVKGVVNDSQGQPLPGVSVVLKSDKKVATSTGISGGYSISVPANGTLVFSFVGYASQEIPVNNQSSVNVRLSDDVTNLSEVVVVGYGTQKKSVVTGAISSVKAADLETMPINRVEQALQGRTSGLTIAAGNGQPGTSSTVRLRGYTTYSGSGNNDPLWVIDGVIVDNGGIGYLNQNDIESIEVLKDAASQAIYGARAANGVIIISTKKGKSGKLQINYNTFYGTSSPAKKLDLLNATEYATIRNESALAAGKAAPYATPSTYGVGTDWQSLIFNDNTARQSHEFSVAGGNEKLNFYSSFGLIDQDGIVATEISKWKRSNVRINSTFKPAKWISFGENMGYSHAKNSSLGNTNSEFGGPLSSAINLDPITPAVETNPALIAASPYILPNVLRDANGNPYGISSAVGQEMSNPLAYIRTRLGNYSWDHNVVGNVFADIEPYKNVKFRSSLGSKIAFYGGEGYTPLYYLNSSSTNTKTQFNRSINSVFAYNFENTLSYTRSFGKHNGMLLVGQGVYMDNDTKSLNVNFANVIATNFDQANLNYKPVAGDRTADGGDGTFHKVNSLFSRLTYNYDEKYLVTALIRRDGSSRFGANNKYGVFPSFSLGWVPTRETFWPENKVVNTLKIRGGYGVTGNDVIGDFAYVSLVGSGRNYTFGTTDASTIGWSPAAASNPDLKWEETRQTNIGFDATLFTNMTFTVDFYKKETVGILQTPPVPAYLGVGGSAQNVGAMQNTGVEFELGYRKKIGDFNLGLNGNSSFLKNKVTKLLPGILFIQDNAASFQTMGNFTRTGLGRSFNEYFGYEMLGIFQTQTEVDTYVGPNGTSKLQPSAKPGDIKFANLNGDNAIDANDRTYLGSPIPKMTYGLTLNLGYKAFDMVAFGNGVTGNKIFQGLRRLDVTYANYQKEILERWTPTNPSNTMPRVVETDPNGNNTKFSKRYLEDGSYFRLKTFQLGYTLPKTLTIKAGMNRVRVYAMSENLFTATKYTGYDPEIGGTVFSVDRGVYPQARSFMLGLNVGF</sequence>
<dbReference type="NCBIfam" id="TIGR04056">
    <property type="entry name" value="OMP_RagA_SusC"/>
    <property type="match status" value="1"/>
</dbReference>
<comment type="caution">
    <text evidence="6">The sequence shown here is derived from an EMBL/GenBank/DDBJ whole genome shotgun (WGS) entry which is preliminary data.</text>
</comment>
<feature type="signal peptide" evidence="3">
    <location>
        <begin position="1"/>
        <end position="21"/>
    </location>
</feature>